<accession>A0A0C9YH52</accession>
<gene>
    <name evidence="1" type="ORF">PISMIDRAFT_411788</name>
</gene>
<reference evidence="2" key="2">
    <citation type="submission" date="2015-01" db="EMBL/GenBank/DDBJ databases">
        <title>Evolutionary Origins and Diversification of the Mycorrhizal Mutualists.</title>
        <authorList>
            <consortium name="DOE Joint Genome Institute"/>
            <consortium name="Mycorrhizal Genomics Consortium"/>
            <person name="Kohler A."/>
            <person name="Kuo A."/>
            <person name="Nagy L.G."/>
            <person name="Floudas D."/>
            <person name="Copeland A."/>
            <person name="Barry K.W."/>
            <person name="Cichocki N."/>
            <person name="Veneault-Fourrey C."/>
            <person name="LaButti K."/>
            <person name="Lindquist E.A."/>
            <person name="Lipzen A."/>
            <person name="Lundell T."/>
            <person name="Morin E."/>
            <person name="Murat C."/>
            <person name="Riley R."/>
            <person name="Ohm R."/>
            <person name="Sun H."/>
            <person name="Tunlid A."/>
            <person name="Henrissat B."/>
            <person name="Grigoriev I.V."/>
            <person name="Hibbett D.S."/>
            <person name="Martin F."/>
        </authorList>
    </citation>
    <scope>NUCLEOTIDE SEQUENCE [LARGE SCALE GENOMIC DNA]</scope>
    <source>
        <strain evidence="2">441</strain>
    </source>
</reference>
<evidence type="ECO:0000313" key="2">
    <source>
        <dbReference type="Proteomes" id="UP000054018"/>
    </source>
</evidence>
<evidence type="ECO:0000313" key="1">
    <source>
        <dbReference type="EMBL" id="KIK13219.1"/>
    </source>
</evidence>
<dbReference type="EMBL" id="KN834011">
    <property type="protein sequence ID" value="KIK13219.1"/>
    <property type="molecule type" value="Genomic_DNA"/>
</dbReference>
<name>A0A0C9YH52_9AGAM</name>
<dbReference type="AlphaFoldDB" id="A0A0C9YH52"/>
<protein>
    <submittedName>
        <fullName evidence="1">Uncharacterized protein</fullName>
    </submittedName>
</protein>
<dbReference type="Proteomes" id="UP000054018">
    <property type="component" value="Unassembled WGS sequence"/>
</dbReference>
<keyword evidence="2" id="KW-1185">Reference proteome</keyword>
<organism evidence="1 2">
    <name type="scientific">Pisolithus microcarpus 441</name>
    <dbReference type="NCBI Taxonomy" id="765257"/>
    <lineage>
        <taxon>Eukaryota</taxon>
        <taxon>Fungi</taxon>
        <taxon>Dikarya</taxon>
        <taxon>Basidiomycota</taxon>
        <taxon>Agaricomycotina</taxon>
        <taxon>Agaricomycetes</taxon>
        <taxon>Agaricomycetidae</taxon>
        <taxon>Boletales</taxon>
        <taxon>Sclerodermatineae</taxon>
        <taxon>Pisolithaceae</taxon>
        <taxon>Pisolithus</taxon>
    </lineage>
</organism>
<sequence>MSRHESILHMLTHQMRLHNVVTVTIHRGDTSKITGHYFHRIHRSGTRKGVASAVYVLKWGRPNGVLEHGRYYLVARRRLDGRIKTVIVESRDDTLTCQPFGAGRDTHERQWNDKI</sequence>
<dbReference type="HOGENOM" id="CLU_2109962_0_0_1"/>
<reference evidence="1 2" key="1">
    <citation type="submission" date="2014-04" db="EMBL/GenBank/DDBJ databases">
        <authorList>
            <consortium name="DOE Joint Genome Institute"/>
            <person name="Kuo A."/>
            <person name="Kohler A."/>
            <person name="Costa M.D."/>
            <person name="Nagy L.G."/>
            <person name="Floudas D."/>
            <person name="Copeland A."/>
            <person name="Barry K.W."/>
            <person name="Cichocki N."/>
            <person name="Veneault-Fourrey C."/>
            <person name="LaButti K."/>
            <person name="Lindquist E.A."/>
            <person name="Lipzen A."/>
            <person name="Lundell T."/>
            <person name="Morin E."/>
            <person name="Murat C."/>
            <person name="Sun H."/>
            <person name="Tunlid A."/>
            <person name="Henrissat B."/>
            <person name="Grigoriev I.V."/>
            <person name="Hibbett D.S."/>
            <person name="Martin F."/>
            <person name="Nordberg H.P."/>
            <person name="Cantor M.N."/>
            <person name="Hua S.X."/>
        </authorList>
    </citation>
    <scope>NUCLEOTIDE SEQUENCE [LARGE SCALE GENOMIC DNA]</scope>
    <source>
        <strain evidence="1 2">441</strain>
    </source>
</reference>
<proteinExistence type="predicted"/>